<name>A0A699ZP03_HAELA</name>
<dbReference type="AlphaFoldDB" id="A0A699ZP03"/>
<keyword evidence="2" id="KW-1185">Reference proteome</keyword>
<sequence>MWCTFACPLQINKAITAKHGDEQETIDAFVALGGNADGSGTISTDRLQAVVREFELTLNIAKFIAEVDKENSGTIGYEPFKLLLA</sequence>
<protein>
    <recommendedName>
        <fullName evidence="3">EF-hand domain-containing protein</fullName>
    </recommendedName>
</protein>
<dbReference type="Proteomes" id="UP000485058">
    <property type="component" value="Unassembled WGS sequence"/>
</dbReference>
<proteinExistence type="predicted"/>
<comment type="caution">
    <text evidence="1">The sequence shown here is derived from an EMBL/GenBank/DDBJ whole genome shotgun (WGS) entry which is preliminary data.</text>
</comment>
<evidence type="ECO:0008006" key="3">
    <source>
        <dbReference type="Google" id="ProtNLM"/>
    </source>
</evidence>
<reference evidence="1 2" key="1">
    <citation type="submission" date="2020-02" db="EMBL/GenBank/DDBJ databases">
        <title>Draft genome sequence of Haematococcus lacustris strain NIES-144.</title>
        <authorList>
            <person name="Morimoto D."/>
            <person name="Nakagawa S."/>
            <person name="Yoshida T."/>
            <person name="Sawayama S."/>
        </authorList>
    </citation>
    <scope>NUCLEOTIDE SEQUENCE [LARGE SCALE GENOMIC DNA]</scope>
    <source>
        <strain evidence="1 2">NIES-144</strain>
    </source>
</reference>
<dbReference type="EMBL" id="BLLF01001813">
    <property type="protein sequence ID" value="GFH21359.1"/>
    <property type="molecule type" value="Genomic_DNA"/>
</dbReference>
<dbReference type="SUPFAM" id="SSF47473">
    <property type="entry name" value="EF-hand"/>
    <property type="match status" value="1"/>
</dbReference>
<organism evidence="1 2">
    <name type="scientific">Haematococcus lacustris</name>
    <name type="common">Green alga</name>
    <name type="synonym">Haematococcus pluvialis</name>
    <dbReference type="NCBI Taxonomy" id="44745"/>
    <lineage>
        <taxon>Eukaryota</taxon>
        <taxon>Viridiplantae</taxon>
        <taxon>Chlorophyta</taxon>
        <taxon>core chlorophytes</taxon>
        <taxon>Chlorophyceae</taxon>
        <taxon>CS clade</taxon>
        <taxon>Chlamydomonadales</taxon>
        <taxon>Haematococcaceae</taxon>
        <taxon>Haematococcus</taxon>
    </lineage>
</organism>
<evidence type="ECO:0000313" key="1">
    <source>
        <dbReference type="EMBL" id="GFH21359.1"/>
    </source>
</evidence>
<evidence type="ECO:0000313" key="2">
    <source>
        <dbReference type="Proteomes" id="UP000485058"/>
    </source>
</evidence>
<dbReference type="Gene3D" id="1.10.238.10">
    <property type="entry name" value="EF-hand"/>
    <property type="match status" value="1"/>
</dbReference>
<accession>A0A699ZP03</accession>
<gene>
    <name evidence="1" type="ORF">HaLaN_18648</name>
</gene>
<dbReference type="InterPro" id="IPR011992">
    <property type="entry name" value="EF-hand-dom_pair"/>
</dbReference>